<gene>
    <name evidence="1" type="ORF">GM418_26330</name>
</gene>
<sequence>MNDKIHIDLLVNSERVKLDQLSEFKVGLKISCDGEESIPFDISDTKLFVNNEQCVVWDLTVQNGTITNLKILCGKPARIEWPLGKGLFSSSGNYRLKLKWFDLVREKEIVVEE</sequence>
<dbReference type="EMBL" id="CP046401">
    <property type="protein sequence ID" value="QGY47052.1"/>
    <property type="molecule type" value="Genomic_DNA"/>
</dbReference>
<evidence type="ECO:0000313" key="2">
    <source>
        <dbReference type="Proteomes" id="UP000428260"/>
    </source>
</evidence>
<proteinExistence type="predicted"/>
<dbReference type="RefSeq" id="WP_158870543.1">
    <property type="nucleotide sequence ID" value="NZ_CP046401.1"/>
</dbReference>
<dbReference type="KEGG" id="mcos:GM418_26330"/>
<evidence type="ECO:0000313" key="1">
    <source>
        <dbReference type="EMBL" id="QGY47052.1"/>
    </source>
</evidence>
<reference evidence="1 2" key="1">
    <citation type="submission" date="2019-11" db="EMBL/GenBank/DDBJ databases">
        <authorList>
            <person name="Zheng R.K."/>
            <person name="Sun C.M."/>
        </authorList>
    </citation>
    <scope>NUCLEOTIDE SEQUENCE [LARGE SCALE GENOMIC DNA]</scope>
    <source>
        <strain evidence="1 2">WC007</strain>
    </source>
</reference>
<protein>
    <submittedName>
        <fullName evidence="1">Uncharacterized protein</fullName>
    </submittedName>
</protein>
<name>A0A6I6K3Q5_9BACT</name>
<organism evidence="1 2">
    <name type="scientific">Maribellus comscasis</name>
    <dbReference type="NCBI Taxonomy" id="2681766"/>
    <lineage>
        <taxon>Bacteria</taxon>
        <taxon>Pseudomonadati</taxon>
        <taxon>Bacteroidota</taxon>
        <taxon>Bacteroidia</taxon>
        <taxon>Marinilabiliales</taxon>
        <taxon>Prolixibacteraceae</taxon>
        <taxon>Maribellus</taxon>
    </lineage>
</organism>
<dbReference type="AlphaFoldDB" id="A0A6I6K3Q5"/>
<dbReference type="Proteomes" id="UP000428260">
    <property type="component" value="Chromosome"/>
</dbReference>
<accession>A0A6I6K3Q5</accession>
<keyword evidence="2" id="KW-1185">Reference proteome</keyword>